<reference evidence="3 4" key="1">
    <citation type="submission" date="2024-07" db="EMBL/GenBank/DDBJ databases">
        <title>Section-level genome sequencing and comparative genomics of Aspergillus sections Usti and Cavernicolus.</title>
        <authorList>
            <consortium name="Lawrence Berkeley National Laboratory"/>
            <person name="Nybo J.L."/>
            <person name="Vesth T.C."/>
            <person name="Theobald S."/>
            <person name="Frisvad J.C."/>
            <person name="Larsen T.O."/>
            <person name="Kjaerboelling I."/>
            <person name="Rothschild-Mancinelli K."/>
            <person name="Lyhne E.K."/>
            <person name="Kogle M.E."/>
            <person name="Barry K."/>
            <person name="Clum A."/>
            <person name="Na H."/>
            <person name="Ledsgaard L."/>
            <person name="Lin J."/>
            <person name="Lipzen A."/>
            <person name="Kuo A."/>
            <person name="Riley R."/>
            <person name="Mondo S."/>
            <person name="Labutti K."/>
            <person name="Haridas S."/>
            <person name="Pangalinan J."/>
            <person name="Salamov A.A."/>
            <person name="Simmons B.A."/>
            <person name="Magnuson J.K."/>
            <person name="Chen J."/>
            <person name="Drula E."/>
            <person name="Henrissat B."/>
            <person name="Wiebenga A."/>
            <person name="Lubbers R.J."/>
            <person name="Gomes A.C."/>
            <person name="Makela M.R."/>
            <person name="Stajich J."/>
            <person name="Grigoriev I.V."/>
            <person name="Mortensen U.H."/>
            <person name="De Vries R.P."/>
            <person name="Baker S.E."/>
            <person name="Andersen M.R."/>
        </authorList>
    </citation>
    <scope>NUCLEOTIDE SEQUENCE [LARGE SCALE GENOMIC DNA]</scope>
    <source>
        <strain evidence="3 4">CBS 588.65</strain>
    </source>
</reference>
<evidence type="ECO:0000256" key="1">
    <source>
        <dbReference type="SAM" id="MobiDB-lite"/>
    </source>
</evidence>
<dbReference type="Proteomes" id="UP001610334">
    <property type="component" value="Unassembled WGS sequence"/>
</dbReference>
<sequence length="540" mass="59638">MSLGDPSLRPYSEGEASARFDFHITPDANLGIRALNPLNSEDSVVDAQIVGFINNTLRFEVQGKASGGIDNPPAASYSVAIKYLYNFGQHWRARSPQPREKILWDYDGLTSSTKRSLSEPDDAEIEFASSFNFSTYPDQWYDATGVLTARSLEKRQSLADILAFRTPADGSSATTGASVPTAATTPSSGVNPVQPCISEIPAMMYNCKWFPDHYITGGVLIPGICRNILEGFKLNNAGDSGPFEGSYKIGGASQNDNESRGYSCDEPESRHDFDINEVDGTITSYYDETWSESCRLSSIMIGQHEGRQLTGTGNHNWVSCDEFPFNSWDQGGSNMEPSTNCVPGYQQQIQGTINGLPRMISQYAYWTNSAGTQVRSATRKPWTANWLGSSAIGTIGPRGNVDKDTHWNWNRDNKKSLTFHLFNSDTDTTPLGTKYAVFNHKLTAGDPGDETDMANVIAAINLMDNPNCHVTFDNSAAVTKLRRGEQPTSEEMFNITQVEIVEDADEFDVWIPDQTTEEQLSTSQHPVHAKKHIKRGTHHH</sequence>
<evidence type="ECO:0000259" key="2">
    <source>
        <dbReference type="Pfam" id="PF14040"/>
    </source>
</evidence>
<feature type="domain" description="Deoxyribonuclease NucA/NucB" evidence="2">
    <location>
        <begin position="309"/>
        <end position="352"/>
    </location>
</feature>
<dbReference type="EMBL" id="JBFXLT010000166">
    <property type="protein sequence ID" value="KAL2802730.1"/>
    <property type="molecule type" value="Genomic_DNA"/>
</dbReference>
<accession>A0ABR4GUI4</accession>
<dbReference type="InterPro" id="IPR029476">
    <property type="entry name" value="DNase_NucA_NucB"/>
</dbReference>
<comment type="caution">
    <text evidence="3">The sequence shown here is derived from an EMBL/GenBank/DDBJ whole genome shotgun (WGS) entry which is preliminary data.</text>
</comment>
<gene>
    <name evidence="3" type="ORF">BJX63DRAFT_437590</name>
</gene>
<name>A0ABR4GUI4_9EURO</name>
<organism evidence="3 4">
    <name type="scientific">Aspergillus granulosus</name>
    <dbReference type="NCBI Taxonomy" id="176169"/>
    <lineage>
        <taxon>Eukaryota</taxon>
        <taxon>Fungi</taxon>
        <taxon>Dikarya</taxon>
        <taxon>Ascomycota</taxon>
        <taxon>Pezizomycotina</taxon>
        <taxon>Eurotiomycetes</taxon>
        <taxon>Eurotiomycetidae</taxon>
        <taxon>Eurotiales</taxon>
        <taxon>Aspergillaceae</taxon>
        <taxon>Aspergillus</taxon>
        <taxon>Aspergillus subgen. Nidulantes</taxon>
    </lineage>
</organism>
<evidence type="ECO:0000313" key="4">
    <source>
        <dbReference type="Proteomes" id="UP001610334"/>
    </source>
</evidence>
<dbReference type="Pfam" id="PF14040">
    <property type="entry name" value="DNase_NucA_NucB"/>
    <property type="match status" value="1"/>
</dbReference>
<feature type="region of interest" description="Disordered" evidence="1">
    <location>
        <begin position="169"/>
        <end position="191"/>
    </location>
</feature>
<protein>
    <recommendedName>
        <fullName evidence="2">Deoxyribonuclease NucA/NucB domain-containing protein</fullName>
    </recommendedName>
</protein>
<feature type="compositionally biased region" description="Polar residues" evidence="1">
    <location>
        <begin position="516"/>
        <end position="525"/>
    </location>
</feature>
<feature type="region of interest" description="Disordered" evidence="1">
    <location>
        <begin position="245"/>
        <end position="270"/>
    </location>
</feature>
<evidence type="ECO:0000313" key="3">
    <source>
        <dbReference type="EMBL" id="KAL2802730.1"/>
    </source>
</evidence>
<proteinExistence type="predicted"/>
<feature type="region of interest" description="Disordered" evidence="1">
    <location>
        <begin position="516"/>
        <end position="540"/>
    </location>
</feature>
<keyword evidence="4" id="KW-1185">Reference proteome</keyword>
<feature type="compositionally biased region" description="Basic residues" evidence="1">
    <location>
        <begin position="527"/>
        <end position="540"/>
    </location>
</feature>